<protein>
    <submittedName>
        <fullName evidence="2">N-acetyltransferase</fullName>
    </submittedName>
</protein>
<proteinExistence type="predicted"/>
<gene>
    <name evidence="2" type="ORF">EIW28_16820</name>
</gene>
<dbReference type="Proteomes" id="UP000277256">
    <property type="component" value="Unassembled WGS sequence"/>
</dbReference>
<dbReference type="AlphaFoldDB" id="A0A426UWE1"/>
<dbReference type="PROSITE" id="PS51186">
    <property type="entry name" value="GNAT"/>
    <property type="match status" value="1"/>
</dbReference>
<organism evidence="2 3">
    <name type="scientific">Glycomyces terrestris</name>
    <dbReference type="NCBI Taxonomy" id="2493553"/>
    <lineage>
        <taxon>Bacteria</taxon>
        <taxon>Bacillati</taxon>
        <taxon>Actinomycetota</taxon>
        <taxon>Actinomycetes</taxon>
        <taxon>Glycomycetales</taxon>
        <taxon>Glycomycetaceae</taxon>
        <taxon>Glycomyces</taxon>
    </lineage>
</organism>
<evidence type="ECO:0000259" key="1">
    <source>
        <dbReference type="PROSITE" id="PS51186"/>
    </source>
</evidence>
<dbReference type="Gene3D" id="3.40.630.30">
    <property type="match status" value="1"/>
</dbReference>
<dbReference type="InterPro" id="IPR016181">
    <property type="entry name" value="Acyl_CoA_acyltransferase"/>
</dbReference>
<sequence length="215" mass="23699">MNAHVDPIVEVTDSGPLLEAVYRHVLEPNFPAQELETFKDLAAGLAAGVTVFAVLDAHQVPVAAVVGSRWEPHPIVLLTYLAVTADRRSTGIGGRLLEHALETWQRRYHPHAVLAEIEDPTAYRPHPRFGDPVRRDAFYTRHGAAPVLVPYVQPEVRVGCGRRPHMRLIGFQPQSRAVNVSPSLLLPFLEAYFEAAEGRAPTDAQARQLFAGLTP</sequence>
<dbReference type="RefSeq" id="WP_125248845.1">
    <property type="nucleotide sequence ID" value="NZ_RSEB01000004.1"/>
</dbReference>
<keyword evidence="3" id="KW-1185">Reference proteome</keyword>
<accession>A0A426UWE1</accession>
<dbReference type="GO" id="GO:0016747">
    <property type="term" value="F:acyltransferase activity, transferring groups other than amino-acyl groups"/>
    <property type="evidence" value="ECO:0007669"/>
    <property type="project" value="InterPro"/>
</dbReference>
<feature type="domain" description="N-acetyltransferase" evidence="1">
    <location>
        <begin position="6"/>
        <end position="190"/>
    </location>
</feature>
<dbReference type="EMBL" id="RSEB01000004">
    <property type="protein sequence ID" value="RRR98538.1"/>
    <property type="molecule type" value="Genomic_DNA"/>
</dbReference>
<evidence type="ECO:0000313" key="2">
    <source>
        <dbReference type="EMBL" id="RRR98538.1"/>
    </source>
</evidence>
<dbReference type="SUPFAM" id="SSF55729">
    <property type="entry name" value="Acyl-CoA N-acyltransferases (Nat)"/>
    <property type="match status" value="1"/>
</dbReference>
<dbReference type="Pfam" id="PF00583">
    <property type="entry name" value="Acetyltransf_1"/>
    <property type="match status" value="1"/>
</dbReference>
<comment type="caution">
    <text evidence="2">The sequence shown here is derived from an EMBL/GenBank/DDBJ whole genome shotgun (WGS) entry which is preliminary data.</text>
</comment>
<dbReference type="InterPro" id="IPR000182">
    <property type="entry name" value="GNAT_dom"/>
</dbReference>
<name>A0A426UWE1_9ACTN</name>
<dbReference type="OrthoDB" id="3729649at2"/>
<evidence type="ECO:0000313" key="3">
    <source>
        <dbReference type="Proteomes" id="UP000277256"/>
    </source>
</evidence>
<dbReference type="CDD" id="cd04301">
    <property type="entry name" value="NAT_SF"/>
    <property type="match status" value="1"/>
</dbReference>
<keyword evidence="2" id="KW-0808">Transferase</keyword>
<reference evidence="2 3" key="1">
    <citation type="submission" date="2018-12" db="EMBL/GenBank/DDBJ databases">
        <title>Glycomyces sp. YIM 121974 draft genome.</title>
        <authorList>
            <person name="Li Q."/>
        </authorList>
    </citation>
    <scope>NUCLEOTIDE SEQUENCE [LARGE SCALE GENOMIC DNA]</scope>
    <source>
        <strain evidence="2 3">YIM 121974</strain>
    </source>
</reference>